<dbReference type="PROSITE" id="PS50835">
    <property type="entry name" value="IG_LIKE"/>
    <property type="match status" value="1"/>
</dbReference>
<feature type="domain" description="Ig-like" evidence="1">
    <location>
        <begin position="67"/>
        <end position="144"/>
    </location>
</feature>
<evidence type="ECO:0000259" key="1">
    <source>
        <dbReference type="PROSITE" id="PS50835"/>
    </source>
</evidence>
<proteinExistence type="predicted"/>
<evidence type="ECO:0000313" key="2">
    <source>
        <dbReference type="EMBL" id="SVC41485.1"/>
    </source>
</evidence>
<organism evidence="2">
    <name type="scientific">marine metagenome</name>
    <dbReference type="NCBI Taxonomy" id="408172"/>
    <lineage>
        <taxon>unclassified sequences</taxon>
        <taxon>metagenomes</taxon>
        <taxon>ecological metagenomes</taxon>
    </lineage>
</organism>
<dbReference type="InterPro" id="IPR007110">
    <property type="entry name" value="Ig-like_dom"/>
</dbReference>
<dbReference type="Gene3D" id="2.60.40.10">
    <property type="entry name" value="Immunoglobulins"/>
    <property type="match status" value="1"/>
</dbReference>
<protein>
    <recommendedName>
        <fullName evidence="1">Ig-like domain-containing protein</fullName>
    </recommendedName>
</protein>
<gene>
    <name evidence="2" type="ORF">METZ01_LOCUS294339</name>
</gene>
<feature type="non-terminal residue" evidence="2">
    <location>
        <position position="1"/>
    </location>
</feature>
<dbReference type="SUPFAM" id="SSF48726">
    <property type="entry name" value="Immunoglobulin"/>
    <property type="match status" value="1"/>
</dbReference>
<dbReference type="Gene3D" id="2.60.120.200">
    <property type="match status" value="1"/>
</dbReference>
<reference evidence="2" key="1">
    <citation type="submission" date="2018-05" db="EMBL/GenBank/DDBJ databases">
        <authorList>
            <person name="Lanie J.A."/>
            <person name="Ng W.-L."/>
            <person name="Kazmierczak K.M."/>
            <person name="Andrzejewski T.M."/>
            <person name="Davidsen T.M."/>
            <person name="Wayne K.J."/>
            <person name="Tettelin H."/>
            <person name="Glass J.I."/>
            <person name="Rusch D."/>
            <person name="Podicherti R."/>
            <person name="Tsui H.-C.T."/>
            <person name="Winkler M.E."/>
        </authorList>
    </citation>
    <scope>NUCLEOTIDE SEQUENCE</scope>
</reference>
<dbReference type="EMBL" id="UINC01089962">
    <property type="protein sequence ID" value="SVC41485.1"/>
    <property type="molecule type" value="Genomic_DNA"/>
</dbReference>
<sequence>RGDLPADVLADLNRTITRNMLPGDVLADLNNTVTRDRLAQDVLNDLNASVTLGRLSPEVLAALGVLPSISTQPFALYDGATNTARFEVSGRGHALSYQWLKDGQPINGATAPVLEIANALLDDNATYAVRITNSLGEANSQTLTLQDAIGAPGHPLAEANATDVPRAGLVLWMDALDLNADGHADNVLLGDRISSWTDKITDKNATQAEWTKQPVKTANGVSFDGNDFLKITDLNVTAQHIFIVAKRHPASSNYHGLLAGRNDINRVMISNATNAFYSSTGNYFQNGTGGSVRVSSGPNSLTDNIAFFATLTVGANGADKGVFGDLFFGKQSNYYLDGEIHEVLFYDRLLQDAERDAVEQYLAVKWGVTLYQDAKPLAEPENGLVAYYKFEP</sequence>
<dbReference type="InterPro" id="IPR036179">
    <property type="entry name" value="Ig-like_dom_sf"/>
</dbReference>
<dbReference type="AlphaFoldDB" id="A0A382M0M0"/>
<accession>A0A382M0M0</accession>
<feature type="non-terminal residue" evidence="2">
    <location>
        <position position="392"/>
    </location>
</feature>
<name>A0A382M0M0_9ZZZZ</name>
<dbReference type="InterPro" id="IPR013783">
    <property type="entry name" value="Ig-like_fold"/>
</dbReference>